<sequence>MPTIDEAFQIALNHHRAGRLAEAEDVYNRILDMAPGRLEVLYNLGYAQQMQGKLGGALATYRAFLAKAPAAAQGHARLGEMMLWTGRLGAAIDHYETAVALAPEDAVLHNAQESVTHTQIQHRALLATLHRGERLGLSGISCSAGLS</sequence>
<reference evidence="2 3" key="1">
    <citation type="submission" date="2018-12" db="EMBL/GenBank/DDBJ databases">
        <authorList>
            <person name="Yang Y."/>
        </authorList>
    </citation>
    <scope>NUCLEOTIDE SEQUENCE [LARGE SCALE GENOMIC DNA]</scope>
    <source>
        <strain evidence="2 3">L-25-5w-1</strain>
    </source>
</reference>
<dbReference type="PROSITE" id="PS50005">
    <property type="entry name" value="TPR"/>
    <property type="match status" value="1"/>
</dbReference>
<dbReference type="InterPro" id="IPR019734">
    <property type="entry name" value="TPR_rpt"/>
</dbReference>
<dbReference type="Gene3D" id="1.25.40.10">
    <property type="entry name" value="Tetratricopeptide repeat domain"/>
    <property type="match status" value="1"/>
</dbReference>
<dbReference type="RefSeq" id="WP_126620685.1">
    <property type="nucleotide sequence ID" value="NZ_JBHUCY010000073.1"/>
</dbReference>
<organism evidence="2 3">
    <name type="scientific">Azospirillum griseum</name>
    <dbReference type="NCBI Taxonomy" id="2496639"/>
    <lineage>
        <taxon>Bacteria</taxon>
        <taxon>Pseudomonadati</taxon>
        <taxon>Pseudomonadota</taxon>
        <taxon>Alphaproteobacteria</taxon>
        <taxon>Rhodospirillales</taxon>
        <taxon>Azospirillaceae</taxon>
        <taxon>Azospirillum</taxon>
    </lineage>
</organism>
<accession>A0A431V9Q6</accession>
<proteinExistence type="predicted"/>
<dbReference type="SUPFAM" id="SSF48452">
    <property type="entry name" value="TPR-like"/>
    <property type="match status" value="1"/>
</dbReference>
<keyword evidence="1" id="KW-0802">TPR repeat</keyword>
<name>A0A431V9Q6_9PROT</name>
<evidence type="ECO:0000256" key="1">
    <source>
        <dbReference type="PROSITE-ProRule" id="PRU00339"/>
    </source>
</evidence>
<comment type="caution">
    <text evidence="2">The sequence shown here is derived from an EMBL/GenBank/DDBJ whole genome shotgun (WGS) entry which is preliminary data.</text>
</comment>
<dbReference type="SMART" id="SM00028">
    <property type="entry name" value="TPR"/>
    <property type="match status" value="3"/>
</dbReference>
<protein>
    <submittedName>
        <fullName evidence="2">Tetratricopeptide repeat protein</fullName>
    </submittedName>
</protein>
<evidence type="ECO:0000313" key="2">
    <source>
        <dbReference type="EMBL" id="RTR12458.1"/>
    </source>
</evidence>
<dbReference type="Proteomes" id="UP000277007">
    <property type="component" value="Unassembled WGS sequence"/>
</dbReference>
<dbReference type="AlphaFoldDB" id="A0A431V9Q6"/>
<dbReference type="EMBL" id="RXMA01000055">
    <property type="protein sequence ID" value="RTR12458.1"/>
    <property type="molecule type" value="Genomic_DNA"/>
</dbReference>
<keyword evidence="3" id="KW-1185">Reference proteome</keyword>
<feature type="repeat" description="TPR" evidence="1">
    <location>
        <begin position="72"/>
        <end position="105"/>
    </location>
</feature>
<dbReference type="InterPro" id="IPR011990">
    <property type="entry name" value="TPR-like_helical_dom_sf"/>
</dbReference>
<dbReference type="Pfam" id="PF13432">
    <property type="entry name" value="TPR_16"/>
    <property type="match status" value="1"/>
</dbReference>
<evidence type="ECO:0000313" key="3">
    <source>
        <dbReference type="Proteomes" id="UP000277007"/>
    </source>
</evidence>
<dbReference type="OrthoDB" id="7278101at2"/>
<gene>
    <name evidence="2" type="ORF">EJ903_25500</name>
</gene>